<proteinExistence type="predicted"/>
<gene>
    <name evidence="2" type="ORF">g.13707</name>
</gene>
<dbReference type="EMBL" id="GDHC01013575">
    <property type="protein sequence ID" value="JAQ05054.1"/>
    <property type="molecule type" value="Transcribed_RNA"/>
</dbReference>
<feature type="compositionally biased region" description="Polar residues" evidence="1">
    <location>
        <begin position="108"/>
        <end position="122"/>
    </location>
</feature>
<feature type="region of interest" description="Disordered" evidence="1">
    <location>
        <begin position="103"/>
        <end position="142"/>
    </location>
</feature>
<dbReference type="AlphaFoldDB" id="A0A146L9N8"/>
<feature type="compositionally biased region" description="Basic and acidic residues" evidence="1">
    <location>
        <begin position="130"/>
        <end position="142"/>
    </location>
</feature>
<reference evidence="2" key="1">
    <citation type="journal article" date="2016" name="Gigascience">
        <title>De novo construction of an expanded transcriptome assembly for the western tarnished plant bug, Lygus hesperus.</title>
        <authorList>
            <person name="Tassone E.E."/>
            <person name="Geib S.M."/>
            <person name="Hall B."/>
            <person name="Fabrick J.A."/>
            <person name="Brent C.S."/>
            <person name="Hull J.J."/>
        </authorList>
    </citation>
    <scope>NUCLEOTIDE SEQUENCE</scope>
</reference>
<organism evidence="2">
    <name type="scientific">Lygus hesperus</name>
    <name type="common">Western plant bug</name>
    <dbReference type="NCBI Taxonomy" id="30085"/>
    <lineage>
        <taxon>Eukaryota</taxon>
        <taxon>Metazoa</taxon>
        <taxon>Ecdysozoa</taxon>
        <taxon>Arthropoda</taxon>
        <taxon>Hexapoda</taxon>
        <taxon>Insecta</taxon>
        <taxon>Pterygota</taxon>
        <taxon>Neoptera</taxon>
        <taxon>Paraneoptera</taxon>
        <taxon>Hemiptera</taxon>
        <taxon>Heteroptera</taxon>
        <taxon>Panheteroptera</taxon>
        <taxon>Cimicomorpha</taxon>
        <taxon>Miridae</taxon>
        <taxon>Mirini</taxon>
        <taxon>Lygus</taxon>
    </lineage>
</organism>
<name>A0A146L9N8_LYGHE</name>
<protein>
    <submittedName>
        <fullName evidence="2">Uncharacterized protein</fullName>
    </submittedName>
</protein>
<sequence>MNLSHKNLYVQSALLVSGQYNHDTIHLMNEPSTTFNTYMDDVHRVPPATAAANAPHTDTNYTHLRSVLTDIHPPPTEAVWSAENTQKLWRRYSKRRGRVCNTGAGASASGSHTNRCNGDTVGTSPPTETPHPESDNRFDNRQPCRNMFHECQKPFIRRFKIYMIQMLQLVLRL</sequence>
<evidence type="ECO:0000313" key="2">
    <source>
        <dbReference type="EMBL" id="JAQ05054.1"/>
    </source>
</evidence>
<evidence type="ECO:0000256" key="1">
    <source>
        <dbReference type="SAM" id="MobiDB-lite"/>
    </source>
</evidence>
<accession>A0A146L9N8</accession>